<comment type="caution">
    <text evidence="1">The sequence shown here is derived from an EMBL/GenBank/DDBJ whole genome shotgun (WGS) entry which is preliminary data.</text>
</comment>
<reference evidence="1 2" key="1">
    <citation type="submission" date="2021-03" db="EMBL/GenBank/DDBJ databases">
        <title>Antimicrobial resistance genes in bacteria isolated from Japanese honey, and their potential for conferring macrolide and lincosamide resistance in the American foulbrood pathogen Paenibacillus larvae.</title>
        <authorList>
            <person name="Okamoto M."/>
            <person name="Kumagai M."/>
            <person name="Kanamori H."/>
            <person name="Takamatsu D."/>
        </authorList>
    </citation>
    <scope>NUCLEOTIDE SEQUENCE [LARGE SCALE GENOMIC DNA]</scope>
    <source>
        <strain evidence="1 2">J8TS2</strain>
    </source>
</reference>
<evidence type="ECO:0000313" key="1">
    <source>
        <dbReference type="EMBL" id="GIN58215.1"/>
    </source>
</evidence>
<dbReference type="InterPro" id="IPR027417">
    <property type="entry name" value="P-loop_NTPase"/>
</dbReference>
<protein>
    <submittedName>
        <fullName evidence="1">Tunicamycin resistance protein</fullName>
    </submittedName>
</protein>
<dbReference type="Pfam" id="PF13671">
    <property type="entry name" value="AAA_33"/>
    <property type="match status" value="1"/>
</dbReference>
<proteinExistence type="predicted"/>
<name>A0ABQ4KJS8_9BACI</name>
<sequence length="202" mass="23501">MIIWINGTFGSGKTTAAYELQRRINKAFVYDPERFGYVLMANVPKEIAKDDFQDYSLWREANYRLLKQTAEDYDGIIIVPMTLTNEKYFDEIIGRLREDGIRVAHFTLVASKSTIQKRLSKRWEGKNSWAYQQMKDRLQSLENSLFKKHIQTDNLSIEEVVETIAGLSGIELKPDHRSRWRKKLDRLAVTAKEIGIVKQVKG</sequence>
<keyword evidence="2" id="KW-1185">Reference proteome</keyword>
<accession>A0ABQ4KJS8</accession>
<gene>
    <name evidence="1" type="primary">tmrB</name>
    <name evidence="1" type="ORF">J8TS2_25340</name>
</gene>
<dbReference type="Proteomes" id="UP000679950">
    <property type="component" value="Unassembled WGS sequence"/>
</dbReference>
<dbReference type="SUPFAM" id="SSF52540">
    <property type="entry name" value="P-loop containing nucleoside triphosphate hydrolases"/>
    <property type="match status" value="1"/>
</dbReference>
<evidence type="ECO:0000313" key="2">
    <source>
        <dbReference type="Proteomes" id="UP000679950"/>
    </source>
</evidence>
<dbReference type="Gene3D" id="3.40.50.300">
    <property type="entry name" value="P-loop containing nucleotide triphosphate hydrolases"/>
    <property type="match status" value="1"/>
</dbReference>
<dbReference type="RefSeq" id="WP_212966494.1">
    <property type="nucleotide sequence ID" value="NZ_BORB01000020.1"/>
</dbReference>
<dbReference type="EMBL" id="BORB01000020">
    <property type="protein sequence ID" value="GIN58215.1"/>
    <property type="molecule type" value="Genomic_DNA"/>
</dbReference>
<organism evidence="1 2">
    <name type="scientific">Lederbergia ruris</name>
    <dbReference type="NCBI Taxonomy" id="217495"/>
    <lineage>
        <taxon>Bacteria</taxon>
        <taxon>Bacillati</taxon>
        <taxon>Bacillota</taxon>
        <taxon>Bacilli</taxon>
        <taxon>Bacillales</taxon>
        <taxon>Bacillaceae</taxon>
        <taxon>Lederbergia</taxon>
    </lineage>
</organism>